<evidence type="ECO:0000256" key="14">
    <source>
        <dbReference type="PIRSR" id="PIRSR000606-51"/>
    </source>
</evidence>
<keyword evidence="5 12" id="KW-0808">Transferase</keyword>
<evidence type="ECO:0000256" key="7">
    <source>
        <dbReference type="ARBA" id="ARBA00022741"/>
    </source>
</evidence>
<gene>
    <name evidence="19" type="primary">RPS6KA2</name>
</gene>
<dbReference type="InterPro" id="IPR041906">
    <property type="entry name" value="RSK_N"/>
</dbReference>
<dbReference type="GeneID" id="116487113"/>
<feature type="active site" description="Proton acceptor" evidence="13">
    <location>
        <position position="187"/>
    </location>
</feature>
<evidence type="ECO:0000256" key="12">
    <source>
        <dbReference type="PIRNR" id="PIRNR000606"/>
    </source>
</evidence>
<evidence type="ECO:0000256" key="11">
    <source>
        <dbReference type="ARBA" id="ARBA00048679"/>
    </source>
</evidence>
<keyword evidence="18" id="KW-1185">Reference proteome</keyword>
<dbReference type="CDD" id="cd14178">
    <property type="entry name" value="STKc_RSK3_C"/>
    <property type="match status" value="1"/>
</dbReference>
<feature type="binding site" evidence="14 15">
    <location>
        <position position="94"/>
    </location>
    <ligand>
        <name>ATP</name>
        <dbReference type="ChEBI" id="CHEBI:30616"/>
    </ligand>
</feature>
<keyword evidence="4" id="KW-0597">Phosphoprotein</keyword>
<dbReference type="InterPro" id="IPR000961">
    <property type="entry name" value="AGC-kinase_C"/>
</dbReference>
<dbReference type="Gene3D" id="3.30.200.20">
    <property type="entry name" value="Phosphorylase Kinase, domain 1"/>
    <property type="match status" value="2"/>
</dbReference>
<feature type="domain" description="AGC-kinase C-terminal" evidence="17">
    <location>
        <begin position="322"/>
        <end position="391"/>
    </location>
</feature>
<reference evidence="19" key="1">
    <citation type="submission" date="2025-08" db="UniProtKB">
        <authorList>
            <consortium name="RefSeq"/>
        </authorList>
    </citation>
    <scope>IDENTIFICATION</scope>
    <source>
        <tissue evidence="19">Lung</tissue>
    </source>
</reference>
<dbReference type="Pfam" id="PF00433">
    <property type="entry name" value="Pkinase_C"/>
    <property type="match status" value="1"/>
</dbReference>
<dbReference type="RefSeq" id="XP_032039613.1">
    <property type="nucleotide sequence ID" value="XM_032183722.1"/>
</dbReference>
<keyword evidence="9 12" id="KW-0067">ATP-binding</keyword>
<dbReference type="PANTHER" id="PTHR24351">
    <property type="entry name" value="RIBOSOMAL PROTEIN S6 KINASE"/>
    <property type="match status" value="1"/>
</dbReference>
<dbReference type="InterPro" id="IPR017892">
    <property type="entry name" value="Pkinase_C"/>
</dbReference>
<dbReference type="InParanoid" id="A0A6J3CQQ8"/>
<dbReference type="Pfam" id="PF00069">
    <property type="entry name" value="Pkinase"/>
    <property type="match status" value="2"/>
</dbReference>
<dbReference type="PROSITE" id="PS00108">
    <property type="entry name" value="PROTEIN_KINASE_ST"/>
    <property type="match status" value="2"/>
</dbReference>
<dbReference type="InterPro" id="IPR016239">
    <property type="entry name" value="Ribosomal_S6_kinase_II"/>
</dbReference>
<dbReference type="PROSITE" id="PS51285">
    <property type="entry name" value="AGC_KINASE_CTER"/>
    <property type="match status" value="1"/>
</dbReference>
<feature type="binding site" evidence="14">
    <location>
        <begin position="68"/>
        <end position="76"/>
    </location>
    <ligand>
        <name>ATP</name>
        <dbReference type="ChEBI" id="CHEBI:30616"/>
    </ligand>
</feature>
<dbReference type="InterPro" id="IPR000719">
    <property type="entry name" value="Prot_kinase_dom"/>
</dbReference>
<feature type="domain" description="Protein kinase" evidence="16">
    <location>
        <begin position="418"/>
        <end position="675"/>
    </location>
</feature>
<dbReference type="PIRSF" id="PIRSF000606">
    <property type="entry name" value="Ribsml_S6_kin_2"/>
    <property type="match status" value="1"/>
</dbReference>
<proteinExistence type="inferred from homology"/>
<dbReference type="InterPro" id="IPR008271">
    <property type="entry name" value="Ser/Thr_kinase_AS"/>
</dbReference>
<name>A0A6J3CQQ8_AYTFU</name>
<feature type="domain" description="Protein kinase" evidence="16">
    <location>
        <begin position="62"/>
        <end position="321"/>
    </location>
</feature>
<dbReference type="SMART" id="SM00220">
    <property type="entry name" value="S_TKc"/>
    <property type="match status" value="2"/>
</dbReference>
<comment type="cofactor">
    <cofactor evidence="1 12">
        <name>Mg(2+)</name>
        <dbReference type="ChEBI" id="CHEBI:18420"/>
    </cofactor>
</comment>
<feature type="binding site" evidence="14">
    <location>
        <begin position="424"/>
        <end position="432"/>
    </location>
    <ligand>
        <name>ATP</name>
        <dbReference type="ChEBI" id="CHEBI:30616"/>
    </ligand>
</feature>
<dbReference type="InterPro" id="IPR042766">
    <property type="entry name" value="RSK3_STKc"/>
</dbReference>
<dbReference type="GO" id="GO:0004711">
    <property type="term" value="F:ribosomal protein S6 kinase activity"/>
    <property type="evidence" value="ECO:0007669"/>
    <property type="project" value="InterPro"/>
</dbReference>
<dbReference type="Gene3D" id="1.10.510.10">
    <property type="entry name" value="Transferase(Phosphotransferase) domain 1"/>
    <property type="match status" value="2"/>
</dbReference>
<evidence type="ECO:0000256" key="10">
    <source>
        <dbReference type="ARBA" id="ARBA00047899"/>
    </source>
</evidence>
<dbReference type="EC" id="2.7.11.1" evidence="12"/>
<evidence type="ECO:0000313" key="19">
    <source>
        <dbReference type="RefSeq" id="XP_032039613.1"/>
    </source>
</evidence>
<keyword evidence="8 12" id="KW-0418">Kinase</keyword>
<dbReference type="GO" id="GO:0005524">
    <property type="term" value="F:ATP binding"/>
    <property type="evidence" value="ECO:0007669"/>
    <property type="project" value="UniProtKB-UniRule"/>
</dbReference>
<dbReference type="CDD" id="cd05582">
    <property type="entry name" value="STKc_RSK_N"/>
    <property type="match status" value="1"/>
</dbReference>
<protein>
    <recommendedName>
        <fullName evidence="12">Ribosomal protein S6 kinase</fullName>
        <ecNumber evidence="12">2.7.11.1</ecNumber>
    </recommendedName>
</protein>
<evidence type="ECO:0000256" key="5">
    <source>
        <dbReference type="ARBA" id="ARBA00022679"/>
    </source>
</evidence>
<dbReference type="AlphaFoldDB" id="A0A6J3CQQ8"/>
<evidence type="ECO:0000256" key="9">
    <source>
        <dbReference type="ARBA" id="ARBA00022840"/>
    </source>
</evidence>
<evidence type="ECO:0000256" key="15">
    <source>
        <dbReference type="PROSITE-ProRule" id="PRU10141"/>
    </source>
</evidence>
<dbReference type="FunFam" id="3.30.200.20:FF:000013">
    <property type="entry name" value="Ribosomal protein S6 kinase"/>
    <property type="match status" value="1"/>
</dbReference>
<evidence type="ECO:0000256" key="3">
    <source>
        <dbReference type="ARBA" id="ARBA00022527"/>
    </source>
</evidence>
<evidence type="ECO:0000256" key="8">
    <source>
        <dbReference type="ARBA" id="ARBA00022777"/>
    </source>
</evidence>
<keyword evidence="3 12" id="KW-0723">Serine/threonine-protein kinase</keyword>
<dbReference type="InterPro" id="IPR011009">
    <property type="entry name" value="Kinase-like_dom_sf"/>
</dbReference>
<dbReference type="SMART" id="SM00133">
    <property type="entry name" value="S_TK_X"/>
    <property type="match status" value="1"/>
</dbReference>
<dbReference type="PROSITE" id="PS50011">
    <property type="entry name" value="PROTEIN_KINASE_DOM"/>
    <property type="match status" value="2"/>
</dbReference>
<keyword evidence="7 12" id="KW-0547">Nucleotide-binding</keyword>
<accession>A0A6J3CQQ8</accession>
<dbReference type="GO" id="GO:0035556">
    <property type="term" value="P:intracellular signal transduction"/>
    <property type="evidence" value="ECO:0007669"/>
    <property type="project" value="InterPro"/>
</dbReference>
<sequence length="736" mass="83554">MPIAHLLELWKGIEVEPMETEPVVEDVTLDEEPVKEEEGIVKEIDISHHVKEGFEKADPSQFELLKVLGQGSYGKVFLVRKIKGSDAGQLYAMKVLKKATLKVRDRVRSKMERDILAEVNHPFIVKLHYAFQTEGKLYLILDFLRGGDLFTRLSKEVMFTEEDVKFYLAELALALDHLHGLGIIYRDLKPENILLDEEGHIKITDFGLSKEAIDHDKRAYSFCGTIEYMAPEVVNRRGHTQSADWWSFGVLMFEMLTGSLPFQGKDRKETMALILKAKLGMPQFLSIEAQSLLRALFKRNPSNRLGAGFDGVEEIKRHPFFVTIDWNKLYRKEIKPPFKPAVGRPEDTFHFDPEFTSRTPTDSPGVPPSANAHHLFRGFSFVASNLVQEPAQQDVHKITVHPIVQQLHGNNIHFTDGYEIKEDIGIGSYSVCKRCVHKATETEFAVKIIDKSKRDPSEEIEILLRYGQHPNIITLKDVYDDGKYVYLVMELMRGGELLDRILRQKCFSEREASAVLCTITRTVDYLHSQGVVHRDLKPSNILYMDESGNPDSIRICDFGFAKQLRAENGLLMTPCYTANFVAPEVLKRQGYDAACDIWSLGILLYTMLAGFTPFANGPDDTPEEILARIGSGKYALTGGNWDSVSDTAKDIVSKMLHVDPHQRLTAVQVLRHPWIVNREYLSQNQLSRQDVHLVKGAMAATYFALNRTPQAPRLEPVLSSNLAQRRGMKRLTSTRL</sequence>
<evidence type="ECO:0000256" key="1">
    <source>
        <dbReference type="ARBA" id="ARBA00001946"/>
    </source>
</evidence>
<feature type="binding site" evidence="14 15">
    <location>
        <position position="447"/>
    </location>
    <ligand>
        <name>ATP</name>
        <dbReference type="ChEBI" id="CHEBI:30616"/>
    </ligand>
</feature>
<dbReference type="GO" id="GO:0000287">
    <property type="term" value="F:magnesium ion binding"/>
    <property type="evidence" value="ECO:0007669"/>
    <property type="project" value="InterPro"/>
</dbReference>
<dbReference type="KEGG" id="aful:116487113"/>
<evidence type="ECO:0000313" key="18">
    <source>
        <dbReference type="Proteomes" id="UP000504639"/>
    </source>
</evidence>
<dbReference type="CTD" id="6196"/>
<evidence type="ECO:0000256" key="6">
    <source>
        <dbReference type="ARBA" id="ARBA00022737"/>
    </source>
</evidence>
<evidence type="ECO:0000256" key="4">
    <source>
        <dbReference type="ARBA" id="ARBA00022553"/>
    </source>
</evidence>
<dbReference type="FunFam" id="1.10.510.10:FF:000041">
    <property type="entry name" value="Ribosomal protein S6 kinase"/>
    <property type="match status" value="1"/>
</dbReference>
<comment type="catalytic activity">
    <reaction evidence="10 12">
        <text>L-threonyl-[protein] + ATP = O-phospho-L-threonyl-[protein] + ADP + H(+)</text>
        <dbReference type="Rhea" id="RHEA:46608"/>
        <dbReference type="Rhea" id="RHEA-COMP:11060"/>
        <dbReference type="Rhea" id="RHEA-COMP:11605"/>
        <dbReference type="ChEBI" id="CHEBI:15378"/>
        <dbReference type="ChEBI" id="CHEBI:30013"/>
        <dbReference type="ChEBI" id="CHEBI:30616"/>
        <dbReference type="ChEBI" id="CHEBI:61977"/>
        <dbReference type="ChEBI" id="CHEBI:456216"/>
        <dbReference type="EC" id="2.7.11.1"/>
    </reaction>
</comment>
<evidence type="ECO:0000259" key="17">
    <source>
        <dbReference type="PROSITE" id="PS51285"/>
    </source>
</evidence>
<keyword evidence="6" id="KW-0677">Repeat</keyword>
<dbReference type="FunFam" id="1.10.510.10:FF:000010">
    <property type="entry name" value="Ribosomal protein S6 kinase"/>
    <property type="match status" value="1"/>
</dbReference>
<evidence type="ECO:0000256" key="13">
    <source>
        <dbReference type="PIRSR" id="PIRSR000606-50"/>
    </source>
</evidence>
<evidence type="ECO:0000256" key="2">
    <source>
        <dbReference type="ARBA" id="ARBA00009804"/>
    </source>
</evidence>
<feature type="active site" description="Proton acceptor" evidence="13">
    <location>
        <position position="535"/>
    </location>
</feature>
<organism evidence="18 19">
    <name type="scientific">Aythya fuligula</name>
    <name type="common">Tufted duck</name>
    <name type="synonym">Anas fuligula</name>
    <dbReference type="NCBI Taxonomy" id="219594"/>
    <lineage>
        <taxon>Eukaryota</taxon>
        <taxon>Metazoa</taxon>
        <taxon>Chordata</taxon>
        <taxon>Craniata</taxon>
        <taxon>Vertebrata</taxon>
        <taxon>Euteleostomi</taxon>
        <taxon>Archelosauria</taxon>
        <taxon>Archosauria</taxon>
        <taxon>Dinosauria</taxon>
        <taxon>Saurischia</taxon>
        <taxon>Theropoda</taxon>
        <taxon>Coelurosauria</taxon>
        <taxon>Aves</taxon>
        <taxon>Neognathae</taxon>
        <taxon>Galloanserae</taxon>
        <taxon>Anseriformes</taxon>
        <taxon>Anatidae</taxon>
        <taxon>Aythyinae</taxon>
        <taxon>Aythya</taxon>
    </lineage>
</organism>
<dbReference type="PROSITE" id="PS00107">
    <property type="entry name" value="PROTEIN_KINASE_ATP"/>
    <property type="match status" value="2"/>
</dbReference>
<dbReference type="InterPro" id="IPR017441">
    <property type="entry name" value="Protein_kinase_ATP_BS"/>
</dbReference>
<dbReference type="FunFam" id="3.30.200.20:FF:000121">
    <property type="entry name" value="Ribosomal protein S6 kinase"/>
    <property type="match status" value="1"/>
</dbReference>
<dbReference type="SUPFAM" id="SSF56112">
    <property type="entry name" value="Protein kinase-like (PK-like)"/>
    <property type="match status" value="2"/>
</dbReference>
<dbReference type="Proteomes" id="UP000504639">
    <property type="component" value="Chromosome 3"/>
</dbReference>
<comment type="similarity">
    <text evidence="2 12">Belongs to the protein kinase superfamily. AGC Ser/Thr protein kinase family. S6 kinase subfamily.</text>
</comment>
<comment type="catalytic activity">
    <reaction evidence="11 12">
        <text>L-seryl-[protein] + ATP = O-phospho-L-seryl-[protein] + ADP + H(+)</text>
        <dbReference type="Rhea" id="RHEA:17989"/>
        <dbReference type="Rhea" id="RHEA-COMP:9863"/>
        <dbReference type="Rhea" id="RHEA-COMP:11604"/>
        <dbReference type="ChEBI" id="CHEBI:15378"/>
        <dbReference type="ChEBI" id="CHEBI:29999"/>
        <dbReference type="ChEBI" id="CHEBI:30616"/>
        <dbReference type="ChEBI" id="CHEBI:83421"/>
        <dbReference type="ChEBI" id="CHEBI:456216"/>
        <dbReference type="EC" id="2.7.11.1"/>
    </reaction>
</comment>
<evidence type="ECO:0000259" key="16">
    <source>
        <dbReference type="PROSITE" id="PS50011"/>
    </source>
</evidence>